<name>A0AAV7UBD5_PLEWA</name>
<dbReference type="EMBL" id="JANPWB010000005">
    <property type="protein sequence ID" value="KAJ1186382.1"/>
    <property type="molecule type" value="Genomic_DNA"/>
</dbReference>
<feature type="transmembrane region" description="Helical" evidence="1">
    <location>
        <begin position="29"/>
        <end position="49"/>
    </location>
</feature>
<proteinExistence type="predicted"/>
<protein>
    <submittedName>
        <fullName evidence="2">Uncharacterized protein</fullName>
    </submittedName>
</protein>
<keyword evidence="1" id="KW-0812">Transmembrane</keyword>
<organism evidence="2 3">
    <name type="scientific">Pleurodeles waltl</name>
    <name type="common">Iberian ribbed newt</name>
    <dbReference type="NCBI Taxonomy" id="8319"/>
    <lineage>
        <taxon>Eukaryota</taxon>
        <taxon>Metazoa</taxon>
        <taxon>Chordata</taxon>
        <taxon>Craniata</taxon>
        <taxon>Vertebrata</taxon>
        <taxon>Euteleostomi</taxon>
        <taxon>Amphibia</taxon>
        <taxon>Batrachia</taxon>
        <taxon>Caudata</taxon>
        <taxon>Salamandroidea</taxon>
        <taxon>Salamandridae</taxon>
        <taxon>Pleurodelinae</taxon>
        <taxon>Pleurodeles</taxon>
    </lineage>
</organism>
<accession>A0AAV7UBD5</accession>
<dbReference type="Proteomes" id="UP001066276">
    <property type="component" value="Chromosome 3_1"/>
</dbReference>
<keyword evidence="1" id="KW-1133">Transmembrane helix</keyword>
<dbReference type="AlphaFoldDB" id="A0AAV7UBD5"/>
<comment type="caution">
    <text evidence="2">The sequence shown here is derived from an EMBL/GenBank/DDBJ whole genome shotgun (WGS) entry which is preliminary data.</text>
</comment>
<keyword evidence="3" id="KW-1185">Reference proteome</keyword>
<evidence type="ECO:0000313" key="3">
    <source>
        <dbReference type="Proteomes" id="UP001066276"/>
    </source>
</evidence>
<reference evidence="2" key="1">
    <citation type="journal article" date="2022" name="bioRxiv">
        <title>Sequencing and chromosome-scale assembly of the giantPleurodeles waltlgenome.</title>
        <authorList>
            <person name="Brown T."/>
            <person name="Elewa A."/>
            <person name="Iarovenko S."/>
            <person name="Subramanian E."/>
            <person name="Araus A.J."/>
            <person name="Petzold A."/>
            <person name="Susuki M."/>
            <person name="Suzuki K.-i.T."/>
            <person name="Hayashi T."/>
            <person name="Toyoda A."/>
            <person name="Oliveira C."/>
            <person name="Osipova E."/>
            <person name="Leigh N.D."/>
            <person name="Simon A."/>
            <person name="Yun M.H."/>
        </authorList>
    </citation>
    <scope>NUCLEOTIDE SEQUENCE</scope>
    <source>
        <strain evidence="2">20211129_DDA</strain>
        <tissue evidence="2">Liver</tissue>
    </source>
</reference>
<keyword evidence="1" id="KW-0472">Membrane</keyword>
<sequence length="266" mass="27910">MCQFSGPYRLGSPLARSPALPSSAANSTVAVVLGAVLLSLYVLCVGSPYFRPPFVSRHRVLARRTIALGLGLLCCCCRFPARCASARALRAAEPRHPRSSPRGGSAPLDLLAWGRGGPGAPLGVVFALACDRSSVCVGRGGVRTPPAQSIGASGPGLLCREPLRRQPPTAPARNHGGRRVSVIRAVLTRPRLGDPRCRVATGKRRCSVSCFRCSSSGASAARVAPGPVSYASQRLMEISRVSYQLLGILGPHLARRRHRGHAGGGN</sequence>
<gene>
    <name evidence="2" type="ORF">NDU88_003164</name>
</gene>
<evidence type="ECO:0000313" key="2">
    <source>
        <dbReference type="EMBL" id="KAJ1186382.1"/>
    </source>
</evidence>
<evidence type="ECO:0000256" key="1">
    <source>
        <dbReference type="SAM" id="Phobius"/>
    </source>
</evidence>